<evidence type="ECO:0000256" key="8">
    <source>
        <dbReference type="SAM" id="MobiDB-lite"/>
    </source>
</evidence>
<dbReference type="PROSITE" id="PS50893">
    <property type="entry name" value="ABC_TRANSPORTER_2"/>
    <property type="match status" value="1"/>
</dbReference>
<evidence type="ECO:0000256" key="2">
    <source>
        <dbReference type="ARBA" id="ARBA00022448"/>
    </source>
</evidence>
<dbReference type="InterPro" id="IPR027417">
    <property type="entry name" value="P-loop_NTPase"/>
</dbReference>
<feature type="region of interest" description="Disordered" evidence="8">
    <location>
        <begin position="1"/>
        <end position="53"/>
    </location>
</feature>
<dbReference type="GO" id="GO:0015807">
    <property type="term" value="P:L-amino acid transport"/>
    <property type="evidence" value="ECO:0007669"/>
    <property type="project" value="TreeGrafter"/>
</dbReference>
<keyword evidence="4" id="KW-0472">Membrane</keyword>
<evidence type="ECO:0000313" key="10">
    <source>
        <dbReference type="EMBL" id="ABN01330.1"/>
    </source>
</evidence>
<feature type="domain" description="ABC transporter" evidence="9">
    <location>
        <begin position="125"/>
        <end position="356"/>
    </location>
</feature>
<evidence type="ECO:0000259" key="9">
    <source>
        <dbReference type="PROSITE" id="PS50893"/>
    </source>
</evidence>
<evidence type="ECO:0000256" key="4">
    <source>
        <dbReference type="ARBA" id="ARBA00022519"/>
    </source>
</evidence>
<evidence type="ECO:0000256" key="1">
    <source>
        <dbReference type="ARBA" id="ARBA00005417"/>
    </source>
</evidence>
<dbReference type="GO" id="GO:0016887">
    <property type="term" value="F:ATP hydrolysis activity"/>
    <property type="evidence" value="ECO:0007669"/>
    <property type="project" value="InterPro"/>
</dbReference>
<sequence length="365" mass="38858">MPDRPAGVESPLVHERGRECPCERRPNGVRRARWPRRAPAARDRRRRCAPPRCRRRGKCRRRLRRPPRAIDRFGRGVRPVAFSVPHALAPPGTRGDARAARIRACSRPGACAAPPSSRSQTIMQLEVKNLVVHRANKPVLHGVSLAVTPGRVTALVGANGAGKSTLVMSIAGVLPATSGDVLLGGAPLGALRPEAVRRLGVAVVPEGHHVLGDLTVRDNLRAAGAFLSARRLNGAIDRALAIFPELEPKLDARANDLSGGQKQMVCVSQALIGEPHTLLIDELSLGLAPTVTKRLAQTVARIANDGVAVLLIEQFTTIALALATNAYVLERGRVAFAGSAQTLRERPEILHGSYLASKGSGANAA</sequence>
<dbReference type="AlphaFoldDB" id="A2S7A0"/>
<keyword evidence="6 10" id="KW-0067">ATP-binding</keyword>
<dbReference type="InterPro" id="IPR003439">
    <property type="entry name" value="ABC_transporter-like_ATP-bd"/>
</dbReference>
<evidence type="ECO:0000256" key="6">
    <source>
        <dbReference type="ARBA" id="ARBA00022840"/>
    </source>
</evidence>
<reference evidence="10 11" key="1">
    <citation type="submission" date="2007-01" db="EMBL/GenBank/DDBJ databases">
        <authorList>
            <person name="DeShazer D."/>
            <person name="Woods D.E."/>
            <person name="Nierman W.C."/>
        </authorList>
    </citation>
    <scope>NUCLEOTIDE SEQUENCE [LARGE SCALE GENOMIC DNA]</scope>
    <source>
        <strain evidence="10 11">NCTC 10229</strain>
    </source>
</reference>
<comment type="similarity">
    <text evidence="1">Belongs to the ABC transporter superfamily.</text>
</comment>
<dbReference type="InterPro" id="IPR017871">
    <property type="entry name" value="ABC_transporter-like_CS"/>
</dbReference>
<keyword evidence="7" id="KW-0029">Amino-acid transport</keyword>
<evidence type="ECO:0000313" key="11">
    <source>
        <dbReference type="Proteomes" id="UP000002283"/>
    </source>
</evidence>
<feature type="compositionally biased region" description="Basic residues" evidence="8">
    <location>
        <begin position="43"/>
        <end position="53"/>
    </location>
</feature>
<evidence type="ECO:0000256" key="5">
    <source>
        <dbReference type="ARBA" id="ARBA00022741"/>
    </source>
</evidence>
<accession>A2S7A0</accession>
<dbReference type="InterPro" id="IPR003593">
    <property type="entry name" value="AAA+_ATPase"/>
</dbReference>
<dbReference type="SMART" id="SM00382">
    <property type="entry name" value="AAA"/>
    <property type="match status" value="1"/>
</dbReference>
<dbReference type="HOGENOM" id="CLU_757945_0_0_4"/>
<dbReference type="GO" id="GO:0005524">
    <property type="term" value="F:ATP binding"/>
    <property type="evidence" value="ECO:0007669"/>
    <property type="project" value="UniProtKB-KW"/>
</dbReference>
<keyword evidence="3" id="KW-1003">Cell membrane</keyword>
<evidence type="ECO:0000256" key="3">
    <source>
        <dbReference type="ARBA" id="ARBA00022475"/>
    </source>
</evidence>
<keyword evidence="2" id="KW-0813">Transport</keyword>
<dbReference type="Pfam" id="PF00005">
    <property type="entry name" value="ABC_tran"/>
    <property type="match status" value="1"/>
</dbReference>
<dbReference type="PANTHER" id="PTHR43820">
    <property type="entry name" value="HIGH-AFFINITY BRANCHED-CHAIN AMINO ACID TRANSPORT ATP-BINDING PROTEIN LIVF"/>
    <property type="match status" value="1"/>
</dbReference>
<proteinExistence type="inferred from homology"/>
<feature type="compositionally biased region" description="Basic and acidic residues" evidence="8">
    <location>
        <begin position="12"/>
        <end position="26"/>
    </location>
</feature>
<name>A2S7A0_BURM9</name>
<dbReference type="EMBL" id="CP000546">
    <property type="protein sequence ID" value="ABN01330.1"/>
    <property type="molecule type" value="Genomic_DNA"/>
</dbReference>
<protein>
    <submittedName>
        <fullName evidence="10">Putative branched-chain amino acid ABC transporter, ATP-binding protein</fullName>
    </submittedName>
</protein>
<dbReference type="GO" id="GO:0015658">
    <property type="term" value="F:branched-chain amino acid transmembrane transporter activity"/>
    <property type="evidence" value="ECO:0007669"/>
    <property type="project" value="TreeGrafter"/>
</dbReference>
<keyword evidence="4" id="KW-0997">Cell inner membrane</keyword>
<keyword evidence="5" id="KW-0547">Nucleotide-binding</keyword>
<evidence type="ECO:0000256" key="7">
    <source>
        <dbReference type="ARBA" id="ARBA00022970"/>
    </source>
</evidence>
<dbReference type="PROSITE" id="PS00211">
    <property type="entry name" value="ABC_TRANSPORTER_1"/>
    <property type="match status" value="1"/>
</dbReference>
<dbReference type="PANTHER" id="PTHR43820:SF4">
    <property type="entry name" value="HIGH-AFFINITY BRANCHED-CHAIN AMINO ACID TRANSPORT ATP-BINDING PROTEIN LIVF"/>
    <property type="match status" value="1"/>
</dbReference>
<dbReference type="SUPFAM" id="SSF52540">
    <property type="entry name" value="P-loop containing nucleoside triphosphate hydrolases"/>
    <property type="match status" value="1"/>
</dbReference>
<organism evidence="10 11">
    <name type="scientific">Burkholderia mallei (strain NCTC 10229)</name>
    <dbReference type="NCBI Taxonomy" id="412022"/>
    <lineage>
        <taxon>Bacteria</taxon>
        <taxon>Pseudomonadati</taxon>
        <taxon>Pseudomonadota</taxon>
        <taxon>Betaproteobacteria</taxon>
        <taxon>Burkholderiales</taxon>
        <taxon>Burkholderiaceae</taxon>
        <taxon>Burkholderia</taxon>
        <taxon>pseudomallei group</taxon>
    </lineage>
</organism>
<dbReference type="InterPro" id="IPR052156">
    <property type="entry name" value="BCAA_Transport_ATP-bd_LivF"/>
</dbReference>
<dbReference type="Gene3D" id="3.40.50.300">
    <property type="entry name" value="P-loop containing nucleotide triphosphate hydrolases"/>
    <property type="match status" value="1"/>
</dbReference>
<dbReference type="Proteomes" id="UP000002283">
    <property type="component" value="Chromosome I"/>
</dbReference>
<gene>
    <name evidence="10" type="ordered locus">BMA10229_A1842</name>
</gene>
<feature type="compositionally biased region" description="Basic residues" evidence="8">
    <location>
        <begin position="27"/>
        <end position="36"/>
    </location>
</feature>
<dbReference type="KEGG" id="bml:BMA10229_A1842"/>